<protein>
    <submittedName>
        <fullName evidence="1">Unnamed protein product</fullName>
    </submittedName>
</protein>
<evidence type="ECO:0000313" key="2">
    <source>
        <dbReference type="Proteomes" id="UP001165064"/>
    </source>
</evidence>
<evidence type="ECO:0000313" key="1">
    <source>
        <dbReference type="EMBL" id="GMF14150.1"/>
    </source>
</evidence>
<keyword evidence="2" id="KW-1185">Reference proteome</keyword>
<name>A0ACB5UCM9_AMBMO</name>
<sequence>MKRPRFNLPKKLKCKYGADISEPDENGYIDMLGIGIKLNGKNGNLKSIDLNQSKYIDKLKAKVIGESAKVREYKTPLDPGFYFCPHENKTMINGKELAFKIKEYREIIGALMYLSMTTRPDISYAANYLSRFQLYPHSLLDKQLKRIIHYLVATKEYKITYSRKRQDPQFDQLIGFTDADLGADKCTGRSTIANVFMYMNGPIYWKTRCSFLAALSSTESELVGMVTAGNEMVYLIIVMNALKIKPQDGSYTIYADNTSAIALADTAPCKGRTKHFSMMIAKAHDQQEKQNINFEYVKSEEQLADILTKPVLTTVMQHIVGKILNV</sequence>
<gene>
    <name evidence="1" type="ORF">Amon02_001343300</name>
</gene>
<dbReference type="EMBL" id="BSXS01018631">
    <property type="protein sequence ID" value="GMF14150.1"/>
    <property type="molecule type" value="Genomic_DNA"/>
</dbReference>
<accession>A0ACB5UCM9</accession>
<reference evidence="1" key="1">
    <citation type="submission" date="2023-04" db="EMBL/GenBank/DDBJ databases">
        <title>Ambrosiozyma monospora NBRC 10751.</title>
        <authorList>
            <person name="Ichikawa N."/>
            <person name="Sato H."/>
            <person name="Tonouchi N."/>
        </authorList>
    </citation>
    <scope>NUCLEOTIDE SEQUENCE</scope>
    <source>
        <strain evidence="1">NBRC 10751</strain>
    </source>
</reference>
<proteinExistence type="predicted"/>
<dbReference type="Proteomes" id="UP001165064">
    <property type="component" value="Unassembled WGS sequence"/>
</dbReference>
<comment type="caution">
    <text evidence="1">The sequence shown here is derived from an EMBL/GenBank/DDBJ whole genome shotgun (WGS) entry which is preliminary data.</text>
</comment>
<organism evidence="1 2">
    <name type="scientific">Ambrosiozyma monospora</name>
    <name type="common">Yeast</name>
    <name type="synonym">Endomycopsis monosporus</name>
    <dbReference type="NCBI Taxonomy" id="43982"/>
    <lineage>
        <taxon>Eukaryota</taxon>
        <taxon>Fungi</taxon>
        <taxon>Dikarya</taxon>
        <taxon>Ascomycota</taxon>
        <taxon>Saccharomycotina</taxon>
        <taxon>Pichiomycetes</taxon>
        <taxon>Pichiales</taxon>
        <taxon>Pichiaceae</taxon>
        <taxon>Ambrosiozyma</taxon>
    </lineage>
</organism>